<dbReference type="Proteomes" id="UP000663879">
    <property type="component" value="Unassembled WGS sequence"/>
</dbReference>
<reference evidence="1" key="1">
    <citation type="submission" date="2021-02" db="EMBL/GenBank/DDBJ databases">
        <authorList>
            <person name="Nowell W R."/>
        </authorList>
    </citation>
    <scope>NUCLEOTIDE SEQUENCE</scope>
    <source>
        <strain evidence="1">Ploen Becks lab</strain>
    </source>
</reference>
<keyword evidence="2" id="KW-1185">Reference proteome</keyword>
<dbReference type="OrthoDB" id="2691851at2759"/>
<dbReference type="AlphaFoldDB" id="A0A813ZQY9"/>
<comment type="caution">
    <text evidence="1">The sequence shown here is derived from an EMBL/GenBank/DDBJ whole genome shotgun (WGS) entry which is preliminary data.</text>
</comment>
<protein>
    <submittedName>
        <fullName evidence="1">Uncharacterized protein</fullName>
    </submittedName>
</protein>
<evidence type="ECO:0000313" key="1">
    <source>
        <dbReference type="EMBL" id="CAF0901874.1"/>
    </source>
</evidence>
<dbReference type="EMBL" id="CAJNOC010001939">
    <property type="protein sequence ID" value="CAF0901874.1"/>
    <property type="molecule type" value="Genomic_DNA"/>
</dbReference>
<gene>
    <name evidence="1" type="ORF">OXX778_LOCUS11439</name>
</gene>
<accession>A0A813ZQY9</accession>
<organism evidence="1 2">
    <name type="scientific">Brachionus calyciflorus</name>
    <dbReference type="NCBI Taxonomy" id="104777"/>
    <lineage>
        <taxon>Eukaryota</taxon>
        <taxon>Metazoa</taxon>
        <taxon>Spiralia</taxon>
        <taxon>Gnathifera</taxon>
        <taxon>Rotifera</taxon>
        <taxon>Eurotatoria</taxon>
        <taxon>Monogononta</taxon>
        <taxon>Pseudotrocha</taxon>
        <taxon>Ploima</taxon>
        <taxon>Brachionidae</taxon>
        <taxon>Brachionus</taxon>
    </lineage>
</organism>
<name>A0A813ZQY9_9BILA</name>
<sequence>MKIYLLKNLKAKVHFNSDILSEIRLFTEIVNLVLSIFVNPKLSLSIQLSNLACLSHLLLYVFRKHKTKYITNDLYHDLQSTVQDAFISTAIYQKKFSQKPLYLYQLGTDQLESLFSSVRTLTHSRNCDILELLDRLKISLQIEKVYSQNPWRSDCRLSFEKIAPTLDHCSVNEWLGDLSLDNFEIKYIWNYGFDSAREILINFCYTEEDFELQNENITMLNPFETADDDLQDYLLFDENPSNCFVELKGGRVHKANAVNSVLNNNTKLTNDRVIRVRS</sequence>
<proteinExistence type="predicted"/>
<evidence type="ECO:0000313" key="2">
    <source>
        <dbReference type="Proteomes" id="UP000663879"/>
    </source>
</evidence>